<comment type="caution">
    <text evidence="1">The sequence shown here is derived from an EMBL/GenBank/DDBJ whole genome shotgun (WGS) entry which is preliminary data.</text>
</comment>
<evidence type="ECO:0000313" key="2">
    <source>
        <dbReference type="Proteomes" id="UP001230328"/>
    </source>
</evidence>
<evidence type="ECO:0000313" key="1">
    <source>
        <dbReference type="EMBL" id="MDQ1033408.1"/>
    </source>
</evidence>
<protein>
    <submittedName>
        <fullName evidence="1">Uncharacterized protein</fullName>
    </submittedName>
</protein>
<dbReference type="EMBL" id="JAUSZI010000002">
    <property type="protein sequence ID" value="MDQ1033408.1"/>
    <property type="molecule type" value="Genomic_DNA"/>
</dbReference>
<keyword evidence="2" id="KW-1185">Reference proteome</keyword>
<dbReference type="Proteomes" id="UP001230328">
    <property type="component" value="Unassembled WGS sequence"/>
</dbReference>
<name>A0ABU0TC65_9ACTN</name>
<sequence>MVLSVPEAEGVTRFELDEAVVAFGGGVGDPGGQVSLDAVPPLLDSLGKGDEFGQVGVVGGVG</sequence>
<reference evidence="1 2" key="1">
    <citation type="submission" date="2023-07" db="EMBL/GenBank/DDBJ databases">
        <title>Comparative genomics of wheat-associated soil bacteria to identify genetic determinants of phenazine resistance.</title>
        <authorList>
            <person name="Mouncey N."/>
        </authorList>
    </citation>
    <scope>NUCLEOTIDE SEQUENCE [LARGE SCALE GENOMIC DNA]</scope>
    <source>
        <strain evidence="1 2">V2I4</strain>
    </source>
</reference>
<accession>A0ABU0TC65</accession>
<organism evidence="1 2">
    <name type="scientific">Streptomyces umbrinus</name>
    <dbReference type="NCBI Taxonomy" id="67370"/>
    <lineage>
        <taxon>Bacteria</taxon>
        <taxon>Bacillati</taxon>
        <taxon>Actinomycetota</taxon>
        <taxon>Actinomycetes</taxon>
        <taxon>Kitasatosporales</taxon>
        <taxon>Streptomycetaceae</taxon>
        <taxon>Streptomyces</taxon>
        <taxon>Streptomyces phaeochromogenes group</taxon>
    </lineage>
</organism>
<gene>
    <name evidence="1" type="ORF">QF035_010990</name>
</gene>
<proteinExistence type="predicted"/>